<dbReference type="EnsemblMetazoa" id="GPAI030410-RA">
    <property type="protein sequence ID" value="GPAI030410-PA"/>
    <property type="gene ID" value="GPAI030410"/>
</dbReference>
<dbReference type="VEuPathDB" id="VectorBase:GPAI030410"/>
<evidence type="ECO:0000313" key="1">
    <source>
        <dbReference type="EnsemblMetazoa" id="GPAI030410-PA"/>
    </source>
</evidence>
<keyword evidence="2" id="KW-1185">Reference proteome</keyword>
<dbReference type="AlphaFoldDB" id="A0A1B0A063"/>
<accession>A0A1B0A063</accession>
<reference evidence="2" key="1">
    <citation type="submission" date="2014-03" db="EMBL/GenBank/DDBJ databases">
        <authorList>
            <person name="Aksoy S."/>
            <person name="Warren W."/>
            <person name="Wilson R.K."/>
        </authorList>
    </citation>
    <scope>NUCLEOTIDE SEQUENCE [LARGE SCALE GENOMIC DNA]</scope>
    <source>
        <strain evidence="2">IAEA</strain>
    </source>
</reference>
<organism evidence="1 2">
    <name type="scientific">Glossina pallidipes</name>
    <name type="common">Tsetse fly</name>
    <dbReference type="NCBI Taxonomy" id="7398"/>
    <lineage>
        <taxon>Eukaryota</taxon>
        <taxon>Metazoa</taxon>
        <taxon>Ecdysozoa</taxon>
        <taxon>Arthropoda</taxon>
        <taxon>Hexapoda</taxon>
        <taxon>Insecta</taxon>
        <taxon>Pterygota</taxon>
        <taxon>Neoptera</taxon>
        <taxon>Endopterygota</taxon>
        <taxon>Diptera</taxon>
        <taxon>Brachycera</taxon>
        <taxon>Muscomorpha</taxon>
        <taxon>Hippoboscoidea</taxon>
        <taxon>Glossinidae</taxon>
        <taxon>Glossina</taxon>
    </lineage>
</organism>
<dbReference type="Proteomes" id="UP000092445">
    <property type="component" value="Unassembled WGS sequence"/>
</dbReference>
<protein>
    <submittedName>
        <fullName evidence="1">Uncharacterized protein</fullName>
    </submittedName>
</protein>
<evidence type="ECO:0000313" key="2">
    <source>
        <dbReference type="Proteomes" id="UP000092445"/>
    </source>
</evidence>
<name>A0A1B0A063_GLOPL</name>
<sequence length="111" mass="12653">MYLSRQCSLLLTVIASTAIVIISFENIMNAKGFTSGVLVHRCVLNLQNMADRNERIARKSRTDIFVSIVAFNTLLENVYQSKIMALYNGDVLHENSMAYRQTVKYNIFVNN</sequence>
<proteinExistence type="predicted"/>
<reference evidence="1" key="2">
    <citation type="submission" date="2020-05" db="UniProtKB">
        <authorList>
            <consortium name="EnsemblMetazoa"/>
        </authorList>
    </citation>
    <scope>IDENTIFICATION</scope>
    <source>
        <strain evidence="1">IAEA</strain>
    </source>
</reference>